<feature type="region of interest" description="Disordered" evidence="2">
    <location>
        <begin position="100"/>
        <end position="153"/>
    </location>
</feature>
<feature type="region of interest" description="Disordered" evidence="2">
    <location>
        <begin position="319"/>
        <end position="346"/>
    </location>
</feature>
<dbReference type="Proteomes" id="UP000800093">
    <property type="component" value="Unassembled WGS sequence"/>
</dbReference>
<feature type="region of interest" description="Disordered" evidence="2">
    <location>
        <begin position="614"/>
        <end position="633"/>
    </location>
</feature>
<dbReference type="AlphaFoldDB" id="A0A9P4N5N3"/>
<feature type="compositionally biased region" description="Acidic residues" evidence="2">
    <location>
        <begin position="328"/>
        <end position="341"/>
    </location>
</feature>
<evidence type="ECO:0000256" key="1">
    <source>
        <dbReference type="SAM" id="Coils"/>
    </source>
</evidence>
<feature type="compositionally biased region" description="Low complexity" evidence="2">
    <location>
        <begin position="138"/>
        <end position="153"/>
    </location>
</feature>
<feature type="compositionally biased region" description="Basic and acidic residues" evidence="2">
    <location>
        <begin position="623"/>
        <end position="633"/>
    </location>
</feature>
<feature type="transmembrane region" description="Helical" evidence="3">
    <location>
        <begin position="549"/>
        <end position="568"/>
    </location>
</feature>
<sequence>MASSQGSYNQGVHPFLIKEWDKTFLTPRDACQDFFLESPAQAESHAHPNPISKVMRHLDHDGPIWEAELVENFCRGIVLESLNQDFPETRKAAWLDDRSKRLHTSPPPQTPPDQIPSSATSSENGQFSGGGRSRSTQSDSPSESIMSGSGESSSFRIYDSTLTAASLYAHLKEDRIGHAKLPDADRRLIYVEGLDPYYILALVQTVHGYQVYGLRDTLWKYLALECSIKVKMPVNGFHYFQLEFHLPYYALRMSLRDESSSRNFGTPQRQWIDLTFWTQNSSELGDSKTGIHEAQISIVVFGSDETRWTVYGFEDTDLNKDRKSDSNSSDDGDSDDSEDQDMLPYDPIIDAPCDRVNLIWDPRRYYILAINRRLDRVGNEWIELVRKLEGWIQEYTEKYQILPNTPEEMMNVFDWIHKTSSLIHDLKERLSKTIEAWHIFTSPNGDINYFSDLDTRTKRLLLEANESCSKLEGLERNLEHIRRRVNFLEQQCLVSAQMLQLRFALESNKAVQSSGSNSELTVSVISPIAIVSAFFAIPDNIMSFKRNLMSFSISIIFITAVLQLLLFLKGGSLRRFHWWRKITTSKQREQLRGYTPSSILERYYVMDGLRRRSNQRVAPRGGTDGDRTDAIPV</sequence>
<evidence type="ECO:0000256" key="3">
    <source>
        <dbReference type="SAM" id="Phobius"/>
    </source>
</evidence>
<keyword evidence="1" id="KW-0175">Coiled coil</keyword>
<evidence type="ECO:0000313" key="5">
    <source>
        <dbReference type="Proteomes" id="UP000800093"/>
    </source>
</evidence>
<keyword evidence="3" id="KW-0472">Membrane</keyword>
<feature type="coiled-coil region" evidence="1">
    <location>
        <begin position="464"/>
        <end position="491"/>
    </location>
</feature>
<evidence type="ECO:0000256" key="2">
    <source>
        <dbReference type="SAM" id="MobiDB-lite"/>
    </source>
</evidence>
<feature type="compositionally biased region" description="Pro residues" evidence="2">
    <location>
        <begin position="105"/>
        <end position="114"/>
    </location>
</feature>
<dbReference type="OrthoDB" id="5428055at2759"/>
<organism evidence="4 5">
    <name type="scientific">Lojkania enalia</name>
    <dbReference type="NCBI Taxonomy" id="147567"/>
    <lineage>
        <taxon>Eukaryota</taxon>
        <taxon>Fungi</taxon>
        <taxon>Dikarya</taxon>
        <taxon>Ascomycota</taxon>
        <taxon>Pezizomycotina</taxon>
        <taxon>Dothideomycetes</taxon>
        <taxon>Pleosporomycetidae</taxon>
        <taxon>Pleosporales</taxon>
        <taxon>Pleosporales incertae sedis</taxon>
        <taxon>Lojkania</taxon>
    </lineage>
</organism>
<accession>A0A9P4N5N3</accession>
<proteinExistence type="predicted"/>
<name>A0A9P4N5N3_9PLEO</name>
<keyword evidence="3" id="KW-0812">Transmembrane</keyword>
<dbReference type="EMBL" id="ML986599">
    <property type="protein sequence ID" value="KAF2266353.1"/>
    <property type="molecule type" value="Genomic_DNA"/>
</dbReference>
<protein>
    <submittedName>
        <fullName evidence="4">Uncharacterized protein</fullName>
    </submittedName>
</protein>
<keyword evidence="5" id="KW-1185">Reference proteome</keyword>
<evidence type="ECO:0000313" key="4">
    <source>
        <dbReference type="EMBL" id="KAF2266353.1"/>
    </source>
</evidence>
<reference evidence="5" key="1">
    <citation type="journal article" date="2020" name="Stud. Mycol.">
        <title>101 Dothideomycetes genomes: A test case for predicting lifestyles and emergence of pathogens.</title>
        <authorList>
            <person name="Haridas S."/>
            <person name="Albert R."/>
            <person name="Binder M."/>
            <person name="Bloem J."/>
            <person name="LaButti K."/>
            <person name="Salamov A."/>
            <person name="Andreopoulos B."/>
            <person name="Baker S."/>
            <person name="Barry K."/>
            <person name="Bills G."/>
            <person name="Bluhm B."/>
            <person name="Cannon C."/>
            <person name="Castanera R."/>
            <person name="Culley D."/>
            <person name="Daum C."/>
            <person name="Ezra D."/>
            <person name="Gonzalez J."/>
            <person name="Henrissat B."/>
            <person name="Kuo A."/>
            <person name="Liang C."/>
            <person name="Lipzen A."/>
            <person name="Lutzoni F."/>
            <person name="Magnuson J."/>
            <person name="Mondo S."/>
            <person name="Nolan M."/>
            <person name="Ohm R."/>
            <person name="Pangilinan J."/>
            <person name="Park H.-J."/>
            <person name="Ramirez L."/>
            <person name="Alfaro M."/>
            <person name="Sun H."/>
            <person name="Tritt A."/>
            <person name="Yoshinaga Y."/>
            <person name="Zwiers L.-H."/>
            <person name="Turgeon B."/>
            <person name="Goodwin S."/>
            <person name="Spatafora J."/>
            <person name="Crous P."/>
            <person name="Grigoriev I."/>
        </authorList>
    </citation>
    <scope>NUCLEOTIDE SEQUENCE [LARGE SCALE GENOMIC DNA]</scope>
    <source>
        <strain evidence="5">CBS 304.66</strain>
    </source>
</reference>
<keyword evidence="3" id="KW-1133">Transmembrane helix</keyword>
<comment type="caution">
    <text evidence="4">The sequence shown here is derived from an EMBL/GenBank/DDBJ whole genome shotgun (WGS) entry which is preliminary data.</text>
</comment>
<gene>
    <name evidence="4" type="ORF">CC78DRAFT_615163</name>
</gene>